<reference evidence="4 5" key="1">
    <citation type="submission" date="2020-08" db="EMBL/GenBank/DDBJ databases">
        <title>Genomic Encyclopedia of Type Strains, Phase III (KMG-III): the genomes of soil and plant-associated and newly described type strains.</title>
        <authorList>
            <person name="Whitman W."/>
        </authorList>
    </citation>
    <scope>NUCLEOTIDE SEQUENCE [LARGE SCALE GENOMIC DNA]</scope>
    <source>
        <strain evidence="4 5">CECT 8960</strain>
    </source>
</reference>
<keyword evidence="5" id="KW-1185">Reference proteome</keyword>
<organism evidence="4 5">
    <name type="scientific">Actinophytocola algeriensis</name>
    <dbReference type="NCBI Taxonomy" id="1768010"/>
    <lineage>
        <taxon>Bacteria</taxon>
        <taxon>Bacillati</taxon>
        <taxon>Actinomycetota</taxon>
        <taxon>Actinomycetes</taxon>
        <taxon>Pseudonocardiales</taxon>
        <taxon>Pseudonocardiaceae</taxon>
    </lineage>
</organism>
<dbReference type="InterPro" id="IPR056411">
    <property type="entry name" value="CysS_C"/>
</dbReference>
<feature type="transmembrane region" description="Helical" evidence="1">
    <location>
        <begin position="20"/>
        <end position="39"/>
    </location>
</feature>
<proteinExistence type="predicted"/>
<comment type="caution">
    <text evidence="4">The sequence shown here is derived from an EMBL/GenBank/DDBJ whole genome shotgun (WGS) entry which is preliminary data.</text>
</comment>
<evidence type="ECO:0000259" key="2">
    <source>
        <dbReference type="Pfam" id="PF23493"/>
    </source>
</evidence>
<keyword evidence="1" id="KW-1133">Transmembrane helix</keyword>
<accession>A0A7W7Q097</accession>
<keyword evidence="1" id="KW-0472">Membrane</keyword>
<evidence type="ECO:0008006" key="6">
    <source>
        <dbReference type="Google" id="ProtNLM"/>
    </source>
</evidence>
<dbReference type="AlphaFoldDB" id="A0A7W7Q097"/>
<feature type="transmembrane region" description="Helical" evidence="1">
    <location>
        <begin position="59"/>
        <end position="80"/>
    </location>
</feature>
<dbReference type="RefSeq" id="WP_184808748.1">
    <property type="nucleotide sequence ID" value="NZ_JACHJQ010000001.1"/>
</dbReference>
<protein>
    <recommendedName>
        <fullName evidence="6">DUF308 domain-containing protein</fullName>
    </recommendedName>
</protein>
<evidence type="ECO:0000313" key="4">
    <source>
        <dbReference type="EMBL" id="MBB4904504.1"/>
    </source>
</evidence>
<dbReference type="EMBL" id="JACHJQ010000001">
    <property type="protein sequence ID" value="MBB4904504.1"/>
    <property type="molecule type" value="Genomic_DNA"/>
</dbReference>
<name>A0A7W7Q097_9PSEU</name>
<evidence type="ECO:0000256" key="1">
    <source>
        <dbReference type="SAM" id="Phobius"/>
    </source>
</evidence>
<evidence type="ECO:0000313" key="5">
    <source>
        <dbReference type="Proteomes" id="UP000520767"/>
    </source>
</evidence>
<feature type="domain" description="YqeB PH" evidence="3">
    <location>
        <begin position="6"/>
        <end position="154"/>
    </location>
</feature>
<gene>
    <name evidence="4" type="ORF">FHR82_000714</name>
</gene>
<feature type="domain" description="Cysteinyl-tRNA ligase anticodon binding" evidence="2">
    <location>
        <begin position="170"/>
        <end position="217"/>
    </location>
</feature>
<dbReference type="Pfam" id="PF23494">
    <property type="entry name" value="bPH_10"/>
    <property type="match status" value="1"/>
</dbReference>
<keyword evidence="1" id="KW-0812">Transmembrane</keyword>
<dbReference type="InterPro" id="IPR057798">
    <property type="entry name" value="PH_YqeB"/>
</dbReference>
<evidence type="ECO:0000259" key="3">
    <source>
        <dbReference type="Pfam" id="PF23494"/>
    </source>
</evidence>
<dbReference type="Proteomes" id="UP000520767">
    <property type="component" value="Unassembled WGS sequence"/>
</dbReference>
<sequence>MGDDRITESAGTLLVRWAGLPLAGALVVWLLKLLANWAATLSWTPFRGPIELVDSIPEPWATLGALGIGLVGGLVLSLVAHGDRLGVTVLPERVRLLGDEYDASFERADVSAVFVDRGQLVLLDADTCELARRPSELDVTALADVFARNGYPWQDGDPHADEYRRWVPDMPGLPAGANALLTARAKDLRSDDAKELRAELVGMGVIVRDLKGRQYWRLVK</sequence>
<dbReference type="Pfam" id="PF23493">
    <property type="entry name" value="CysS_C"/>
    <property type="match status" value="1"/>
</dbReference>